<evidence type="ECO:0000313" key="2">
    <source>
        <dbReference type="EMBL" id="GED96039.1"/>
    </source>
</evidence>
<feature type="domain" description="SnoaL-like" evidence="1">
    <location>
        <begin position="9"/>
        <end position="132"/>
    </location>
</feature>
<dbReference type="Gene3D" id="3.10.450.50">
    <property type="match status" value="1"/>
</dbReference>
<dbReference type="CDD" id="cd00531">
    <property type="entry name" value="NTF2_like"/>
    <property type="match status" value="1"/>
</dbReference>
<dbReference type="RefSeq" id="WP_228460587.1">
    <property type="nucleotide sequence ID" value="NZ_BJOU01000001.1"/>
</dbReference>
<evidence type="ECO:0000313" key="3">
    <source>
        <dbReference type="Proteomes" id="UP000444980"/>
    </source>
</evidence>
<dbReference type="InterPro" id="IPR037401">
    <property type="entry name" value="SnoaL-like"/>
</dbReference>
<dbReference type="Pfam" id="PF13577">
    <property type="entry name" value="SnoaL_4"/>
    <property type="match status" value="1"/>
</dbReference>
<evidence type="ECO:0000259" key="1">
    <source>
        <dbReference type="Pfam" id="PF13577"/>
    </source>
</evidence>
<dbReference type="EMBL" id="BJOU01000001">
    <property type="protein sequence ID" value="GED96039.1"/>
    <property type="molecule type" value="Genomic_DNA"/>
</dbReference>
<comment type="caution">
    <text evidence="2">The sequence shown here is derived from an EMBL/GenBank/DDBJ whole genome shotgun (WGS) entry which is preliminary data.</text>
</comment>
<sequence>MSAETAALQRLLDEAEIARLLTRYATAVDSRDWDRYRSVFTPDAWIDYTSAPHGEAGTLDETVDWLSKNLTILPLTMHYITNIDAQIDGDTATVRAMFYNQLQIPGVDGSSFCGGYYNHTLVRTADGWRSTRLIEDNEWFENNPFVAD</sequence>
<dbReference type="InterPro" id="IPR032710">
    <property type="entry name" value="NTF2-like_dom_sf"/>
</dbReference>
<proteinExistence type="predicted"/>
<keyword evidence="3" id="KW-1185">Reference proteome</keyword>
<dbReference type="SUPFAM" id="SSF54427">
    <property type="entry name" value="NTF2-like"/>
    <property type="match status" value="1"/>
</dbReference>
<reference evidence="3" key="1">
    <citation type="submission" date="2019-06" db="EMBL/GenBank/DDBJ databases">
        <title>Gordonia isolated from sludge of a wastewater treatment plant.</title>
        <authorList>
            <person name="Tamura T."/>
            <person name="Aoyama K."/>
            <person name="Kang Y."/>
            <person name="Saito S."/>
            <person name="Akiyama N."/>
            <person name="Yazawa K."/>
            <person name="Gonoi T."/>
            <person name="Mikami Y."/>
        </authorList>
    </citation>
    <scope>NUCLEOTIDE SEQUENCE [LARGE SCALE GENOMIC DNA]</scope>
    <source>
        <strain evidence="3">NBRC 107697</strain>
    </source>
</reference>
<name>A0A7M3STR5_9ACTN</name>
<accession>A0A7M3STR5</accession>
<dbReference type="Proteomes" id="UP000444980">
    <property type="component" value="Unassembled WGS sequence"/>
</dbReference>
<gene>
    <name evidence="2" type="ORF">nbrc107697_00780</name>
</gene>
<organism evidence="2 3">
    <name type="scientific">Gordonia crocea</name>
    <dbReference type="NCBI Taxonomy" id="589162"/>
    <lineage>
        <taxon>Bacteria</taxon>
        <taxon>Bacillati</taxon>
        <taxon>Actinomycetota</taxon>
        <taxon>Actinomycetes</taxon>
        <taxon>Mycobacteriales</taxon>
        <taxon>Gordoniaceae</taxon>
        <taxon>Gordonia</taxon>
    </lineage>
</organism>
<dbReference type="AlphaFoldDB" id="A0A7M3STR5"/>
<protein>
    <recommendedName>
        <fullName evidence="1">SnoaL-like domain-containing protein</fullName>
    </recommendedName>
</protein>